<dbReference type="AlphaFoldDB" id="A0A838B5F4"/>
<evidence type="ECO:0000313" key="3">
    <source>
        <dbReference type="Proteomes" id="UP000558284"/>
    </source>
</evidence>
<evidence type="ECO:0000256" key="1">
    <source>
        <dbReference type="SAM" id="Phobius"/>
    </source>
</evidence>
<keyword evidence="1" id="KW-1133">Transmembrane helix</keyword>
<evidence type="ECO:0008006" key="4">
    <source>
        <dbReference type="Google" id="ProtNLM"/>
    </source>
</evidence>
<keyword evidence="1" id="KW-0472">Membrane</keyword>
<feature type="transmembrane region" description="Helical" evidence="1">
    <location>
        <begin position="66"/>
        <end position="94"/>
    </location>
</feature>
<evidence type="ECO:0000313" key="2">
    <source>
        <dbReference type="EMBL" id="MBA1140670.1"/>
    </source>
</evidence>
<proteinExistence type="predicted"/>
<accession>A0A838B5F4</accession>
<protein>
    <recommendedName>
        <fullName evidence="4">GAF domain-containing protein</fullName>
    </recommendedName>
</protein>
<name>A0A838B5F4_9HYPH</name>
<keyword evidence="3" id="KW-1185">Reference proteome</keyword>
<comment type="caution">
    <text evidence="2">The sequence shown here is derived from an EMBL/GenBank/DDBJ whole genome shotgun (WGS) entry which is preliminary data.</text>
</comment>
<organism evidence="2 3">
    <name type="scientific">Mesorhizobium neociceri</name>
    <dbReference type="NCBI Taxonomy" id="1307853"/>
    <lineage>
        <taxon>Bacteria</taxon>
        <taxon>Pseudomonadati</taxon>
        <taxon>Pseudomonadota</taxon>
        <taxon>Alphaproteobacteria</taxon>
        <taxon>Hyphomicrobiales</taxon>
        <taxon>Phyllobacteriaceae</taxon>
        <taxon>Mesorhizobium</taxon>
    </lineage>
</organism>
<dbReference type="RefSeq" id="WP_181057339.1">
    <property type="nucleotide sequence ID" value="NZ_JACDTY010000004.1"/>
</dbReference>
<sequence length="289" mass="31806">MPKALATSQDSQPIELWLSDGYGRGYRFKRYAWGFYYNRIPRGFRVIGMTHWLAKTGLASSAPAVAFFYGSVGAATAAVTAAAIFLANSVVTVLDRLSQEKSSGTGQAQTELMVRLGDLLTGMKGGRAVGQADRDDAIRACLGILENYARLVTRSKKGDISVSLVLFAGNSTTRMKVRHRNPGNERPTNREFDATHLMGFHACKRGTEPRVVHDLKKFGGKSMVSPTQTTVNYRSIFMIPVVTRRGEADEKIRGFISIDSPRPYAFYGNRSSVLVVTCEPVLSRINELI</sequence>
<reference evidence="2 3" key="1">
    <citation type="submission" date="2020-07" db="EMBL/GenBank/DDBJ databases">
        <title>Definition of the novel symbiovar canariense within Mesorhizobium novociceri, a new species of genus Mesorhizobium nodulating Cicer canariense in the Caldera de Taburiente National Park (La Palma, Canary Islands).</title>
        <authorList>
            <person name="Leon-Barrios M."/>
            <person name="Perez-Yepez J."/>
            <person name="Flores-Felix J.D."/>
            <person name="Ramirez-Baena M.H."/>
            <person name="Pulido-Suarez L."/>
            <person name="Igual J.M."/>
            <person name="Velazquez E."/>
            <person name="Peix A."/>
        </authorList>
    </citation>
    <scope>NUCLEOTIDE SEQUENCE [LARGE SCALE GENOMIC DNA]</scope>
    <source>
        <strain evidence="2 3">CCANP35</strain>
    </source>
</reference>
<keyword evidence="1" id="KW-0812">Transmembrane</keyword>
<dbReference type="EMBL" id="JACDTY010000004">
    <property type="protein sequence ID" value="MBA1140670.1"/>
    <property type="molecule type" value="Genomic_DNA"/>
</dbReference>
<gene>
    <name evidence="2" type="ORF">H0241_10430</name>
</gene>
<dbReference type="Proteomes" id="UP000558284">
    <property type="component" value="Unassembled WGS sequence"/>
</dbReference>